<proteinExistence type="predicted"/>
<dbReference type="InterPro" id="IPR055592">
    <property type="entry name" value="DUF7168"/>
</dbReference>
<dbReference type="AlphaFoldDB" id="C8W0K4"/>
<evidence type="ECO:0000259" key="1">
    <source>
        <dbReference type="Pfam" id="PF10979"/>
    </source>
</evidence>
<reference evidence="3 4" key="1">
    <citation type="journal article" date="2009" name="Stand. Genomic Sci.">
        <title>Complete genome sequence of Desulfotomaculum acetoxidans type strain (5575).</title>
        <authorList>
            <person name="Spring S."/>
            <person name="Lapidus A."/>
            <person name="Schroder M."/>
            <person name="Gleim D."/>
            <person name="Sims D."/>
            <person name="Meincke L."/>
            <person name="Glavina Del Rio T."/>
            <person name="Tice H."/>
            <person name="Copeland A."/>
            <person name="Cheng J.F."/>
            <person name="Lucas S."/>
            <person name="Chen F."/>
            <person name="Nolan M."/>
            <person name="Bruce D."/>
            <person name="Goodwin L."/>
            <person name="Pitluck S."/>
            <person name="Ivanova N."/>
            <person name="Mavromatis K."/>
            <person name="Mikhailova N."/>
            <person name="Pati A."/>
            <person name="Chen A."/>
            <person name="Palaniappan K."/>
            <person name="Land M."/>
            <person name="Hauser L."/>
            <person name="Chang Y.J."/>
            <person name="Jeffries C.D."/>
            <person name="Chain P."/>
            <person name="Saunders E."/>
            <person name="Brettin T."/>
            <person name="Detter J.C."/>
            <person name="Goker M."/>
            <person name="Bristow J."/>
            <person name="Eisen J.A."/>
            <person name="Markowitz V."/>
            <person name="Hugenholtz P."/>
            <person name="Kyrpides N.C."/>
            <person name="Klenk H.P."/>
            <person name="Han C."/>
        </authorList>
    </citation>
    <scope>NUCLEOTIDE SEQUENCE [LARGE SCALE GENOMIC DNA]</scope>
    <source>
        <strain evidence="4">ATCC 49208 / DSM 771 / VKM B-1644</strain>
    </source>
</reference>
<protein>
    <submittedName>
        <fullName evidence="3">Uncharacterized protein</fullName>
    </submittedName>
</protein>
<accession>C8W0K4</accession>
<dbReference type="Proteomes" id="UP000002217">
    <property type="component" value="Chromosome"/>
</dbReference>
<feature type="domain" description="DUF2786" evidence="1">
    <location>
        <begin position="5"/>
        <end position="43"/>
    </location>
</feature>
<keyword evidence="4" id="KW-1185">Reference proteome</keyword>
<dbReference type="Pfam" id="PF10979">
    <property type="entry name" value="DUF2786"/>
    <property type="match status" value="1"/>
</dbReference>
<dbReference type="HOGENOM" id="CLU_074062_1_0_9"/>
<evidence type="ECO:0000259" key="2">
    <source>
        <dbReference type="Pfam" id="PF23771"/>
    </source>
</evidence>
<dbReference type="STRING" id="485916.Dtox_2450"/>
<dbReference type="OrthoDB" id="1808266at2"/>
<dbReference type="RefSeq" id="WP_015757960.1">
    <property type="nucleotide sequence ID" value="NC_013216.1"/>
</dbReference>
<dbReference type="KEGG" id="dae:Dtox_2450"/>
<evidence type="ECO:0000313" key="4">
    <source>
        <dbReference type="Proteomes" id="UP000002217"/>
    </source>
</evidence>
<dbReference type="eggNOG" id="COG1451">
    <property type="taxonomic scope" value="Bacteria"/>
</dbReference>
<evidence type="ECO:0000313" key="3">
    <source>
        <dbReference type="EMBL" id="ACV63259.1"/>
    </source>
</evidence>
<dbReference type="InterPro" id="IPR024498">
    <property type="entry name" value="DUF2786"/>
</dbReference>
<name>C8W0K4_DESAS</name>
<gene>
    <name evidence="3" type="ordered locus">Dtox_2450</name>
</gene>
<dbReference type="EMBL" id="CP001720">
    <property type="protein sequence ID" value="ACV63259.1"/>
    <property type="molecule type" value="Genomic_DNA"/>
</dbReference>
<dbReference type="Pfam" id="PF23771">
    <property type="entry name" value="DUF7168"/>
    <property type="match status" value="1"/>
</dbReference>
<feature type="domain" description="DUF7168" evidence="2">
    <location>
        <begin position="58"/>
        <end position="188"/>
    </location>
</feature>
<sequence>MVTERVINKIKKVLVLSNSPYPEEAKTAMLKAQELMLQHGLSMADVQFETKEDKEVVDQSVYEVNRITWWKQSLSLIIGDNFRCYPYIKRYSNVTKVQFVGLQEDVELAKEVYLYAISVIEYLSVQYIKVHKEEIKINSRRVKNQYILGFLDGLVDRFKKQVESNESFSLILVKDSLVEETYNKINLRKSKKSHITIEDNDHARITGYYDGNNFDANRKMIQNV</sequence>
<organism evidence="3 4">
    <name type="scientific">Desulfofarcimen acetoxidans (strain ATCC 49208 / DSM 771 / KCTC 5769 / VKM B-1644 / 5575)</name>
    <name type="common">Desulfotomaculum acetoxidans</name>
    <dbReference type="NCBI Taxonomy" id="485916"/>
    <lineage>
        <taxon>Bacteria</taxon>
        <taxon>Bacillati</taxon>
        <taxon>Bacillota</taxon>
        <taxon>Clostridia</taxon>
        <taxon>Eubacteriales</taxon>
        <taxon>Peptococcaceae</taxon>
        <taxon>Desulfofarcimen</taxon>
    </lineage>
</organism>